<accession>A0ABN7VNW8</accession>
<sequence>SYDYDDYYYEDSYDYDDSYSYGKKGYKRNAAPHSQKRAAKHQSQDCK</sequence>
<dbReference type="Proteomes" id="UP000789901">
    <property type="component" value="Unassembled WGS sequence"/>
</dbReference>
<evidence type="ECO:0000313" key="2">
    <source>
        <dbReference type="EMBL" id="CAG8788948.1"/>
    </source>
</evidence>
<feature type="non-terminal residue" evidence="2">
    <location>
        <position position="1"/>
    </location>
</feature>
<proteinExistence type="predicted"/>
<dbReference type="EMBL" id="CAJVQB010018818">
    <property type="protein sequence ID" value="CAG8788948.1"/>
    <property type="molecule type" value="Genomic_DNA"/>
</dbReference>
<name>A0ABN7VNW8_GIGMA</name>
<feature type="region of interest" description="Disordered" evidence="1">
    <location>
        <begin position="17"/>
        <end position="47"/>
    </location>
</feature>
<gene>
    <name evidence="2" type="ORF">GMARGA_LOCUS20911</name>
</gene>
<keyword evidence="3" id="KW-1185">Reference proteome</keyword>
<evidence type="ECO:0000313" key="3">
    <source>
        <dbReference type="Proteomes" id="UP000789901"/>
    </source>
</evidence>
<comment type="caution">
    <text evidence="2">The sequence shown here is derived from an EMBL/GenBank/DDBJ whole genome shotgun (WGS) entry which is preliminary data.</text>
</comment>
<evidence type="ECO:0000256" key="1">
    <source>
        <dbReference type="SAM" id="MobiDB-lite"/>
    </source>
</evidence>
<protein>
    <submittedName>
        <fullName evidence="2">39459_t:CDS:1</fullName>
    </submittedName>
</protein>
<organism evidence="2 3">
    <name type="scientific">Gigaspora margarita</name>
    <dbReference type="NCBI Taxonomy" id="4874"/>
    <lineage>
        <taxon>Eukaryota</taxon>
        <taxon>Fungi</taxon>
        <taxon>Fungi incertae sedis</taxon>
        <taxon>Mucoromycota</taxon>
        <taxon>Glomeromycotina</taxon>
        <taxon>Glomeromycetes</taxon>
        <taxon>Diversisporales</taxon>
        <taxon>Gigasporaceae</taxon>
        <taxon>Gigaspora</taxon>
    </lineage>
</organism>
<reference evidence="2 3" key="1">
    <citation type="submission" date="2021-06" db="EMBL/GenBank/DDBJ databases">
        <authorList>
            <person name="Kallberg Y."/>
            <person name="Tangrot J."/>
            <person name="Rosling A."/>
        </authorList>
    </citation>
    <scope>NUCLEOTIDE SEQUENCE [LARGE SCALE GENOMIC DNA]</scope>
    <source>
        <strain evidence="2 3">120-4 pot B 10/14</strain>
    </source>
</reference>